<evidence type="ECO:0000256" key="2">
    <source>
        <dbReference type="ARBA" id="ARBA00022737"/>
    </source>
</evidence>
<dbReference type="InterPro" id="IPR006573">
    <property type="entry name" value="NHR_dom"/>
</dbReference>
<dbReference type="SUPFAM" id="SSF57850">
    <property type="entry name" value="RING/U-box"/>
    <property type="match status" value="1"/>
</dbReference>
<dbReference type="PROSITE" id="PS50089">
    <property type="entry name" value="ZF_RING_2"/>
    <property type="match status" value="1"/>
</dbReference>
<dbReference type="PANTHER" id="PTHR12429">
    <property type="entry name" value="NEURALIZED"/>
    <property type="match status" value="1"/>
</dbReference>
<dbReference type="GO" id="GO:0061630">
    <property type="term" value="F:ubiquitin protein ligase activity"/>
    <property type="evidence" value="ECO:0007669"/>
    <property type="project" value="TreeGrafter"/>
</dbReference>
<dbReference type="GO" id="GO:0008270">
    <property type="term" value="F:zinc ion binding"/>
    <property type="evidence" value="ECO:0007669"/>
    <property type="project" value="UniProtKB-KW"/>
</dbReference>
<feature type="domain" description="RING-type" evidence="6">
    <location>
        <begin position="246"/>
        <end position="284"/>
    </location>
</feature>
<dbReference type="Proteomes" id="UP001314229">
    <property type="component" value="Unassembled WGS sequence"/>
</dbReference>
<evidence type="ECO:0000256" key="3">
    <source>
        <dbReference type="ARBA" id="ARBA00022771"/>
    </source>
</evidence>
<dbReference type="Gene3D" id="3.30.40.10">
    <property type="entry name" value="Zinc/RING finger domain, C3HC4 (zinc finger)"/>
    <property type="match status" value="1"/>
</dbReference>
<proteinExistence type="predicted"/>
<comment type="caution">
    <text evidence="8">The sequence shown here is derived from an EMBL/GenBank/DDBJ whole genome shotgun (WGS) entry which is preliminary data.</text>
</comment>
<keyword evidence="2" id="KW-0677">Repeat</keyword>
<organism evidence="8 9">
    <name type="scientific">Scomber scombrus</name>
    <name type="common">Atlantic mackerel</name>
    <name type="synonym">Scomber vernalis</name>
    <dbReference type="NCBI Taxonomy" id="13677"/>
    <lineage>
        <taxon>Eukaryota</taxon>
        <taxon>Metazoa</taxon>
        <taxon>Chordata</taxon>
        <taxon>Craniata</taxon>
        <taxon>Vertebrata</taxon>
        <taxon>Euteleostomi</taxon>
        <taxon>Actinopterygii</taxon>
        <taxon>Neopterygii</taxon>
        <taxon>Teleostei</taxon>
        <taxon>Neoteleostei</taxon>
        <taxon>Acanthomorphata</taxon>
        <taxon>Pelagiaria</taxon>
        <taxon>Scombriformes</taxon>
        <taxon>Scombridae</taxon>
        <taxon>Scomber</taxon>
    </lineage>
</organism>
<sequence length="295" mass="32707">MKTLINMLKGEGNTHPVVTSEKSHKCDWCCLGPLTFHCQAVGDMVCLSQGGRLAKRMEGTFRNGLVFSSREVRVQERVRLRVENDLFNWHGALRVGFTTVSPTSRSLPLPCIAIPNLTDTGGHWVAPVHESLCRAGSELEFWVSHGGALYVKSNTSQKHMLLRGVDRSKPLWAIIDIYGQTCSILLQRSKKTKCFWTRQSCPAPKCITSTNSDNFDCLIPGVSSLCSNSNKCISGPDVEIPQDKCCVVCQEKEVSVTLPCGHLCLCDYCANRVIYEFGHCPLCRHNITAPSEEES</sequence>
<reference evidence="8 9" key="1">
    <citation type="submission" date="2024-01" db="EMBL/GenBank/DDBJ databases">
        <authorList>
            <person name="Alioto T."/>
            <person name="Alioto T."/>
            <person name="Gomez Garrido J."/>
        </authorList>
    </citation>
    <scope>NUCLEOTIDE SEQUENCE [LARGE SCALE GENOMIC DNA]</scope>
</reference>
<dbReference type="PANTHER" id="PTHR12429:SF36">
    <property type="entry name" value="E3 UBIQUITIN-PROTEIN LIGASE NEURL3"/>
    <property type="match status" value="1"/>
</dbReference>
<gene>
    <name evidence="8" type="ORF">FSCOSCO3_A018002</name>
</gene>
<evidence type="ECO:0000256" key="4">
    <source>
        <dbReference type="ARBA" id="ARBA00022833"/>
    </source>
</evidence>
<evidence type="ECO:0000313" key="8">
    <source>
        <dbReference type="EMBL" id="CAK6950214.1"/>
    </source>
</evidence>
<feature type="domain" description="NHR" evidence="7">
    <location>
        <begin position="33"/>
        <end position="189"/>
    </location>
</feature>
<dbReference type="InterPro" id="IPR001841">
    <property type="entry name" value="Znf_RING"/>
</dbReference>
<accession>A0AAV1MT59</accession>
<dbReference type="InterPro" id="IPR043136">
    <property type="entry name" value="B30.2/SPRY_sf"/>
</dbReference>
<name>A0AAV1MT59_SCOSC</name>
<evidence type="ECO:0000256" key="5">
    <source>
        <dbReference type="PROSITE-ProRule" id="PRU00175"/>
    </source>
</evidence>
<dbReference type="Pfam" id="PF13920">
    <property type="entry name" value="zf-C3HC4_3"/>
    <property type="match status" value="1"/>
</dbReference>
<protein>
    <submittedName>
        <fullName evidence="8">E3 ubiquitin-protein ligase NEURL3</fullName>
    </submittedName>
</protein>
<dbReference type="SMART" id="SM00588">
    <property type="entry name" value="NEUZ"/>
    <property type="match status" value="1"/>
</dbReference>
<evidence type="ECO:0000313" key="9">
    <source>
        <dbReference type="Proteomes" id="UP001314229"/>
    </source>
</evidence>
<dbReference type="EMBL" id="CAWUFR010000003">
    <property type="protein sequence ID" value="CAK6950214.1"/>
    <property type="molecule type" value="Genomic_DNA"/>
</dbReference>
<evidence type="ECO:0000259" key="6">
    <source>
        <dbReference type="PROSITE" id="PS50089"/>
    </source>
</evidence>
<evidence type="ECO:0000259" key="7">
    <source>
        <dbReference type="PROSITE" id="PS51065"/>
    </source>
</evidence>
<dbReference type="InterPro" id="IPR013083">
    <property type="entry name" value="Znf_RING/FYVE/PHD"/>
</dbReference>
<dbReference type="AlphaFoldDB" id="A0AAV1MT59"/>
<dbReference type="InterPro" id="IPR037962">
    <property type="entry name" value="Neuralized"/>
</dbReference>
<dbReference type="GO" id="GO:0005769">
    <property type="term" value="C:early endosome"/>
    <property type="evidence" value="ECO:0007669"/>
    <property type="project" value="TreeGrafter"/>
</dbReference>
<dbReference type="FunFam" id="2.60.120.920:FF:000005">
    <property type="entry name" value="Putative E3 ubiquitin-protein ligase NEURL1B"/>
    <property type="match status" value="1"/>
</dbReference>
<keyword evidence="9" id="KW-1185">Reference proteome</keyword>
<dbReference type="Pfam" id="PF07177">
    <property type="entry name" value="Neuralized"/>
    <property type="match status" value="1"/>
</dbReference>
<dbReference type="SMART" id="SM00184">
    <property type="entry name" value="RING"/>
    <property type="match status" value="1"/>
</dbReference>
<keyword evidence="1" id="KW-0479">Metal-binding</keyword>
<keyword evidence="4" id="KW-0862">Zinc</keyword>
<dbReference type="Gene3D" id="2.60.120.920">
    <property type="match status" value="1"/>
</dbReference>
<dbReference type="PROSITE" id="PS51065">
    <property type="entry name" value="NHR"/>
    <property type="match status" value="1"/>
</dbReference>
<evidence type="ECO:0000256" key="1">
    <source>
        <dbReference type="ARBA" id="ARBA00022723"/>
    </source>
</evidence>
<keyword evidence="3 5" id="KW-0863">Zinc-finger</keyword>
<dbReference type="GO" id="GO:0070086">
    <property type="term" value="P:ubiquitin-dependent endocytosis"/>
    <property type="evidence" value="ECO:0007669"/>
    <property type="project" value="TreeGrafter"/>
</dbReference>